<reference evidence="11" key="1">
    <citation type="submission" date="2011-02" db="EMBL/GenBank/DDBJ databases">
        <title>The Genome Sequence of Capsaspora owczarzaki ATCC 30864.</title>
        <authorList>
            <person name="Russ C."/>
            <person name="Cuomo C."/>
            <person name="Burger G."/>
            <person name="Gray M.W."/>
            <person name="Holland P.W.H."/>
            <person name="King N."/>
            <person name="Lang F.B.F."/>
            <person name="Roger A.J."/>
            <person name="Ruiz-Trillo I."/>
            <person name="Young S.K."/>
            <person name="Zeng Q."/>
            <person name="Gargeya S."/>
            <person name="Alvarado L."/>
            <person name="Berlin A."/>
            <person name="Chapman S.B."/>
            <person name="Chen Z."/>
            <person name="Freedman E."/>
            <person name="Gellesch M."/>
            <person name="Goldberg J."/>
            <person name="Griggs A."/>
            <person name="Gujja S."/>
            <person name="Heilman E."/>
            <person name="Heiman D."/>
            <person name="Howarth C."/>
            <person name="Mehta T."/>
            <person name="Neiman D."/>
            <person name="Pearson M."/>
            <person name="Roberts A."/>
            <person name="Saif S."/>
            <person name="Shea T."/>
            <person name="Shenoy N."/>
            <person name="Sisk P."/>
            <person name="Stolte C."/>
            <person name="Sykes S."/>
            <person name="White J."/>
            <person name="Yandava C."/>
            <person name="Haas B."/>
            <person name="Nusbaum C."/>
            <person name="Birren B."/>
        </authorList>
    </citation>
    <scope>NUCLEOTIDE SEQUENCE</scope>
    <source>
        <strain evidence="11">ATCC 30864</strain>
    </source>
</reference>
<dbReference type="SMART" id="SM00028">
    <property type="entry name" value="TPR"/>
    <property type="match status" value="7"/>
</dbReference>
<keyword evidence="6" id="KW-0131">Cell cycle</keyword>
<dbReference type="InterPro" id="IPR007192">
    <property type="entry name" value="APC8"/>
</dbReference>
<evidence type="ECO:0000313" key="11">
    <source>
        <dbReference type="Proteomes" id="UP000008743"/>
    </source>
</evidence>
<feature type="compositionally biased region" description="Acidic residues" evidence="8">
    <location>
        <begin position="141"/>
        <end position="152"/>
    </location>
</feature>
<keyword evidence="3" id="KW-0498">Mitosis</keyword>
<sequence>MSTRKTPVSGRSSSSSSSSAARSAASSSSSASGLAATPAASGTRAGSTAGSSTTRTTLRLRSGSVESPTAAADAAAAAAAAAASHHTPTPTSRRGAAASGPLGSRTPQTPKAGSTAGSAGKRATGAKPAAAAPGNALYIEPDFEDDDQDQGEDSGLGSNENARRASSSSTAAAPIEVGQGEPIYYREHLLTGNEDMHSSKWVDIGGELVEVRRVRAELRWAARECTRRGLLHSASWATEMAWAVATPEESEAQRLATAAAGGQETRTGAAAIEGRFAGDPGDYDYEETEEDFEMQDAVEQEYLDPLWNMQTEAREADRVAFAKSLFDMREYDRVAHILRNAKGHTALFLRWYSRYLAGERRSEEETDATSASIFGDPLIVGTSTTTAGQSQGRPQHPQQKQLGPNAPGGSMGWATQGTPVSSTRNFVKNKEVKSLHTELSALYEADQLDSFGLYMYALILRAIELDGLALTILVEAADRCPLNWAVWTEIADLCDHELDLDEAPFGDHWIREVFETHLERRLQRNDSALERSLALASVFGRSAFIWGEAALAAYNKRDYTAAMDAFSIIRILDPHRLDSMDVLSNMLFVKERSQELGTLAQTCTATDKYRPETCCVVGNFYAMRCEHEKAVVFFQRALRLDRNFGAAWLLMGHEYIELRNMPAAVEAYRRASAEVNQIDFRAWYALGQGYELLKLFDFALLYYEKALKLRPEDSRMHVAVGTMHEKLNMYEDALRCYSNAEQLGDSEGVVVAIMCNMYMSLKIPEMAVIYCKKCVETYGQDLATATAFVAKVVVQALLYLAQYYFVEGERSTAETYATKDREEAKRILQAIHGRSQ</sequence>
<dbReference type="Gene3D" id="1.25.40.10">
    <property type="entry name" value="Tetratricopeptide repeat domain"/>
    <property type="match status" value="3"/>
</dbReference>
<feature type="compositionally biased region" description="Low complexity" evidence="8">
    <location>
        <begin position="158"/>
        <end position="173"/>
    </location>
</feature>
<dbReference type="eggNOG" id="KOG1155">
    <property type="taxonomic scope" value="Eukaryota"/>
</dbReference>
<dbReference type="PhylomeDB" id="A0A0D2UAW0"/>
<evidence type="ECO:0000256" key="5">
    <source>
        <dbReference type="ARBA" id="ARBA00022803"/>
    </source>
</evidence>
<keyword evidence="2" id="KW-0677">Repeat</keyword>
<evidence type="ECO:0000256" key="8">
    <source>
        <dbReference type="SAM" id="MobiDB-lite"/>
    </source>
</evidence>
<dbReference type="GO" id="GO:0016567">
    <property type="term" value="P:protein ubiquitination"/>
    <property type="evidence" value="ECO:0007669"/>
    <property type="project" value="TreeGrafter"/>
</dbReference>
<dbReference type="GO" id="GO:0005680">
    <property type="term" value="C:anaphase-promoting complex"/>
    <property type="evidence" value="ECO:0007669"/>
    <property type="project" value="InterPro"/>
</dbReference>
<evidence type="ECO:0000256" key="4">
    <source>
        <dbReference type="ARBA" id="ARBA00022786"/>
    </source>
</evidence>
<feature type="compositionally biased region" description="Low complexity" evidence="8">
    <location>
        <begin position="119"/>
        <end position="136"/>
    </location>
</feature>
<proteinExistence type="predicted"/>
<dbReference type="InParanoid" id="A0A0D2UAW0"/>
<dbReference type="PANTHER" id="PTHR12558">
    <property type="entry name" value="CELL DIVISION CYCLE 16,23,27"/>
    <property type="match status" value="1"/>
</dbReference>
<dbReference type="FunCoup" id="A0A0D2UAW0">
    <property type="interactions" value="295"/>
</dbReference>
<feature type="region of interest" description="Disordered" evidence="8">
    <location>
        <begin position="1"/>
        <end position="175"/>
    </location>
</feature>
<evidence type="ECO:0000259" key="9">
    <source>
        <dbReference type="Pfam" id="PF04049"/>
    </source>
</evidence>
<dbReference type="OrthoDB" id="10262026at2759"/>
<evidence type="ECO:0000256" key="7">
    <source>
        <dbReference type="PROSITE-ProRule" id="PRU00339"/>
    </source>
</evidence>
<evidence type="ECO:0000313" key="10">
    <source>
        <dbReference type="EMBL" id="KJE92156.1"/>
    </source>
</evidence>
<name>A0A0D2UAW0_CAPO3</name>
<dbReference type="GO" id="GO:0051301">
    <property type="term" value="P:cell division"/>
    <property type="evidence" value="ECO:0007669"/>
    <property type="project" value="UniProtKB-KW"/>
</dbReference>
<organism evidence="10 11">
    <name type="scientific">Capsaspora owczarzaki (strain ATCC 30864)</name>
    <dbReference type="NCBI Taxonomy" id="595528"/>
    <lineage>
        <taxon>Eukaryota</taxon>
        <taxon>Filasterea</taxon>
        <taxon>Capsaspora</taxon>
    </lineage>
</organism>
<keyword evidence="5 7" id="KW-0802">TPR repeat</keyword>
<dbReference type="InterPro" id="IPR011990">
    <property type="entry name" value="TPR-like_helical_dom_sf"/>
</dbReference>
<gene>
    <name evidence="10" type="ORF">CAOG_003175</name>
</gene>
<feature type="repeat" description="TPR" evidence="7">
    <location>
        <begin position="611"/>
        <end position="644"/>
    </location>
</feature>
<dbReference type="InterPro" id="IPR019734">
    <property type="entry name" value="TPR_rpt"/>
</dbReference>
<dbReference type="AlphaFoldDB" id="A0A0D2UAW0"/>
<dbReference type="Pfam" id="PF04049">
    <property type="entry name" value="ANAPC8"/>
    <property type="match status" value="1"/>
</dbReference>
<feature type="compositionally biased region" description="Low complexity" evidence="8">
    <location>
        <begin position="383"/>
        <end position="392"/>
    </location>
</feature>
<accession>A0A0D2UAW0</accession>
<dbReference type="EMBL" id="KE346363">
    <property type="protein sequence ID" value="KJE92156.1"/>
    <property type="molecule type" value="Genomic_DNA"/>
</dbReference>
<evidence type="ECO:0000256" key="1">
    <source>
        <dbReference type="ARBA" id="ARBA00022618"/>
    </source>
</evidence>
<dbReference type="PANTHER" id="PTHR12558:SF10">
    <property type="entry name" value="CELL DIVISION CYCLE PROTEIN 23 HOMOLOG"/>
    <property type="match status" value="1"/>
</dbReference>
<evidence type="ECO:0000256" key="2">
    <source>
        <dbReference type="ARBA" id="ARBA00022737"/>
    </source>
</evidence>
<evidence type="ECO:0000256" key="6">
    <source>
        <dbReference type="ARBA" id="ARBA00023306"/>
    </source>
</evidence>
<evidence type="ECO:0000256" key="3">
    <source>
        <dbReference type="ARBA" id="ARBA00022776"/>
    </source>
</evidence>
<dbReference type="InterPro" id="IPR013105">
    <property type="entry name" value="TPR_2"/>
</dbReference>
<dbReference type="GO" id="GO:0045842">
    <property type="term" value="P:positive regulation of mitotic metaphase/anaphase transition"/>
    <property type="evidence" value="ECO:0007669"/>
    <property type="project" value="TreeGrafter"/>
</dbReference>
<feature type="region of interest" description="Disordered" evidence="8">
    <location>
        <begin position="383"/>
        <end position="421"/>
    </location>
</feature>
<dbReference type="GO" id="GO:0031145">
    <property type="term" value="P:anaphase-promoting complex-dependent catabolic process"/>
    <property type="evidence" value="ECO:0007669"/>
    <property type="project" value="TreeGrafter"/>
</dbReference>
<feature type="repeat" description="TPR" evidence="7">
    <location>
        <begin position="680"/>
        <end position="713"/>
    </location>
</feature>
<dbReference type="PROSITE" id="PS50005">
    <property type="entry name" value="TPR"/>
    <property type="match status" value="2"/>
</dbReference>
<keyword evidence="11" id="KW-1185">Reference proteome</keyword>
<dbReference type="Pfam" id="PF07719">
    <property type="entry name" value="TPR_2"/>
    <property type="match status" value="1"/>
</dbReference>
<feature type="domain" description="Cdc23" evidence="9">
    <location>
        <begin position="214"/>
        <end position="546"/>
    </location>
</feature>
<protein>
    <submittedName>
        <fullName evidence="10">Cell division cycle protein 23</fullName>
    </submittedName>
</protein>
<feature type="compositionally biased region" description="Polar residues" evidence="8">
    <location>
        <begin position="105"/>
        <end position="117"/>
    </location>
</feature>
<dbReference type="Proteomes" id="UP000008743">
    <property type="component" value="Unassembled WGS sequence"/>
</dbReference>
<keyword evidence="1 10" id="KW-0132">Cell division</keyword>
<keyword evidence="4" id="KW-0833">Ubl conjugation pathway</keyword>
<feature type="compositionally biased region" description="Low complexity" evidence="8">
    <location>
        <begin position="9"/>
        <end position="83"/>
    </location>
</feature>
<dbReference type="SUPFAM" id="SSF48452">
    <property type="entry name" value="TPR-like"/>
    <property type="match status" value="1"/>
</dbReference>
<dbReference type="STRING" id="595528.A0A0D2UAW0"/>